<dbReference type="GO" id="GO:0017000">
    <property type="term" value="P:antibiotic biosynthetic process"/>
    <property type="evidence" value="ECO:0007669"/>
    <property type="project" value="UniProtKB-KW"/>
</dbReference>
<dbReference type="CDD" id="cd19531">
    <property type="entry name" value="LCL_NRPS-like"/>
    <property type="match status" value="1"/>
</dbReference>
<dbReference type="Gene3D" id="3.30.300.30">
    <property type="match status" value="1"/>
</dbReference>
<dbReference type="InterPro" id="IPR020845">
    <property type="entry name" value="AMP-binding_CS"/>
</dbReference>
<feature type="domain" description="Carrier" evidence="9">
    <location>
        <begin position="961"/>
        <end position="1035"/>
    </location>
</feature>
<dbReference type="Pfam" id="PF00501">
    <property type="entry name" value="AMP-binding"/>
    <property type="match status" value="1"/>
</dbReference>
<evidence type="ECO:0000256" key="2">
    <source>
        <dbReference type="ARBA" id="ARBA00006432"/>
    </source>
</evidence>
<evidence type="ECO:0000256" key="8">
    <source>
        <dbReference type="ARBA" id="ARBA00023268"/>
    </source>
</evidence>
<dbReference type="InterPro" id="IPR001242">
    <property type="entry name" value="Condensation_dom"/>
</dbReference>
<evidence type="ECO:0000256" key="7">
    <source>
        <dbReference type="ARBA" id="ARBA00023194"/>
    </source>
</evidence>
<keyword evidence="4" id="KW-0597">Phosphoprotein</keyword>
<proteinExistence type="inferred from homology"/>
<comment type="cofactor">
    <cofactor evidence="1">
        <name>pantetheine 4'-phosphate</name>
        <dbReference type="ChEBI" id="CHEBI:47942"/>
    </cofactor>
</comment>
<dbReference type="SUPFAM" id="SSF52777">
    <property type="entry name" value="CoA-dependent acyltransferases"/>
    <property type="match status" value="4"/>
</dbReference>
<name>A0A2W6NKH5_9BACL</name>
<sequence>MVNVCFDLHPLTEHQQRIWYMEMLYPNSDVWMITAKISIPEPLDFTLLERSINLILEQRQLLRTRIVLDQGENKQYIPPYEFRTIPRIAPFSLRDNETWTDYVDKHPIHLHSEHLIQFYAYEGEGEYGYIVQAHHIICDGLSFIQLINEITAIYHAQLQSGRSDRTCSSPPLDDYTSYLESERQYLASRRYAKDQIFWKEKFQTMPEWTELKPHNPLLTNTAANRKIRYMDHSMYVRLQEFCHLNNVSIFTFFLSTLAILIHKITHCTDLVVGTNYANRTSRTDKETIGMFVTTVPVRIGIDPDQTALESIQMISNEQKEVLRHQKYPYNQIIRELRDSLSLTELKRLFGISLVYRPERFEKLLGHEIQFENKFNGHETNDLLINIIEKVNQHQIVFQFEYRTQLFTEPEADQLFDRFLYMAETILKNADQSIHQINLVSEAERNWMLNEYNNTMKAHPNNRTVIQLFEEQAVNKPLATALILGEQEMSYRELNDRANSLAALLISRGIRQRDLVGIMASHSMELVVAIMAVMKAGCAYIPIDPEYPNERIQHILKDSQTRFVLVNQPAALPQSIQTIDLREMNRPADPTDNLNLDIHISDLAYVIYTSGSTGAPKGVLVEHRGLTNYICWASDTYVKGKKTTFSLYSSISFDLTITSIFTPLITGNAVVIYHSPQNKALVAEVVSDPRVDLVKLTPAHLQLIQDMKLMQHSNVTTFIVGGDNLSTSLARTITQQSSHEVTIFNEYGPTETVVGCMIYTFDPELDQTENVPIGKPIQNTSLYVLDRSLQFVPVGVQGELFVGGDGVTRGYLNRTDLTAAKYIEHPDFPGRRLYRTGDVCRLREDGQMEYFGRTDDQVKVRGYRIELGEIKAALLKIKGIRDAAVSVRGEHQSKQLCAHYVSETDVAQRSIREHLASHLPEYMIPTHLIQVSTIPLTINGKIDYSALPMENSMQEESHLRVAPVSEAEQQLAAIWCELLELDTVGVTDHFYERGGDSLKLIQIYTRLTQKGYNFSINDMFKFPTIRSLCAHLDQLVEGRKGRVDMKHAAARPSKDELLNEIIGKPVALLKDIASVPPEQKGAMSFNQEALWLVEQFEGKSTKYNIPGHVIFKGVFSVEAFTYALNQIVRRHDVLRTYFVMEQNMPVQRVRPYEPFELEVQYSLRDDSEASLKRVIEEESRHQFNLETGPMYYFRLYQIDEHKHFAYFNFHHIIFDGWSQQVLMSEVDTYYNAYLTEDNVNLEELSIQYSDYSHWQKGVWLTSEFPILLDYWSNQLKNGASRSIKVLPYDREPEVDTGDAGEVLFSEIPIDMIERAKQAGMKSNASLYITMLTAYKVLLYFYSDVTEIVVGTPVANRNRAEVQKLIGYFSNSLALKTEIDPEQSMDAQIIMVRNTVFEAFDHQEMPFGKLIELLNPDRTTGLTPFFQSWFVLDVKTTYGIKGLDISQNEVLWGHSGKSKWDLTLNLIEADQMMNVVVEYKTELFNKSTMKRFLHDYAALVQLIAEDSSRSLQEIREGWEVMSHAYKMELLNSSKNKKKFSKIKS</sequence>
<dbReference type="InterPro" id="IPR023213">
    <property type="entry name" value="CAT-like_dom_sf"/>
</dbReference>
<dbReference type="SUPFAM" id="SSF47336">
    <property type="entry name" value="ACP-like"/>
    <property type="match status" value="1"/>
</dbReference>
<dbReference type="PANTHER" id="PTHR45527">
    <property type="entry name" value="NONRIBOSOMAL PEPTIDE SYNTHETASE"/>
    <property type="match status" value="1"/>
</dbReference>
<evidence type="ECO:0000256" key="5">
    <source>
        <dbReference type="ARBA" id="ARBA00022598"/>
    </source>
</evidence>
<dbReference type="Gene3D" id="1.10.1200.10">
    <property type="entry name" value="ACP-like"/>
    <property type="match status" value="1"/>
</dbReference>
<evidence type="ECO:0000313" key="10">
    <source>
        <dbReference type="EMBL" id="PZT56259.1"/>
    </source>
</evidence>
<keyword evidence="3" id="KW-0596">Phosphopantetheine</keyword>
<comment type="similarity">
    <text evidence="2">Belongs to the ATP-dependent AMP-binding enzyme family.</text>
</comment>
<protein>
    <recommendedName>
        <fullName evidence="9">Carrier domain-containing protein</fullName>
    </recommendedName>
</protein>
<dbReference type="SUPFAM" id="SSF56801">
    <property type="entry name" value="Acetyl-CoA synthetase-like"/>
    <property type="match status" value="1"/>
</dbReference>
<gene>
    <name evidence="10" type="ORF">DN757_08090</name>
</gene>
<dbReference type="GO" id="GO:0008610">
    <property type="term" value="P:lipid biosynthetic process"/>
    <property type="evidence" value="ECO:0007669"/>
    <property type="project" value="UniProtKB-ARBA"/>
</dbReference>
<dbReference type="InterPro" id="IPR036736">
    <property type="entry name" value="ACP-like_sf"/>
</dbReference>
<dbReference type="GO" id="GO:0005737">
    <property type="term" value="C:cytoplasm"/>
    <property type="evidence" value="ECO:0007669"/>
    <property type="project" value="TreeGrafter"/>
</dbReference>
<evidence type="ECO:0000256" key="1">
    <source>
        <dbReference type="ARBA" id="ARBA00001957"/>
    </source>
</evidence>
<comment type="caution">
    <text evidence="10">The sequence shown here is derived from an EMBL/GenBank/DDBJ whole genome shotgun (WGS) entry which is preliminary data.</text>
</comment>
<dbReference type="Gene3D" id="3.40.50.980">
    <property type="match status" value="2"/>
</dbReference>
<dbReference type="FunFam" id="2.30.38.10:FF:000001">
    <property type="entry name" value="Non-ribosomal peptide synthetase PvdI"/>
    <property type="match status" value="1"/>
</dbReference>
<dbReference type="Gene3D" id="3.30.559.30">
    <property type="entry name" value="Nonribosomal peptide synthetase, condensation domain"/>
    <property type="match status" value="2"/>
</dbReference>
<dbReference type="PROSITE" id="PS00455">
    <property type="entry name" value="AMP_BINDING"/>
    <property type="match status" value="1"/>
</dbReference>
<dbReference type="InterPro" id="IPR000873">
    <property type="entry name" value="AMP-dep_synth/lig_dom"/>
</dbReference>
<dbReference type="Pfam" id="PF00550">
    <property type="entry name" value="PP-binding"/>
    <property type="match status" value="1"/>
</dbReference>
<evidence type="ECO:0000256" key="6">
    <source>
        <dbReference type="ARBA" id="ARBA00022737"/>
    </source>
</evidence>
<dbReference type="FunFam" id="3.40.50.980:FF:000001">
    <property type="entry name" value="Non-ribosomal peptide synthetase"/>
    <property type="match status" value="1"/>
</dbReference>
<dbReference type="EMBL" id="QKWW01000022">
    <property type="protein sequence ID" value="PZT56259.1"/>
    <property type="molecule type" value="Genomic_DNA"/>
</dbReference>
<evidence type="ECO:0000313" key="11">
    <source>
        <dbReference type="Proteomes" id="UP000249204"/>
    </source>
</evidence>
<dbReference type="FunFam" id="3.40.50.12780:FF:000012">
    <property type="entry name" value="Non-ribosomal peptide synthetase"/>
    <property type="match status" value="1"/>
</dbReference>
<evidence type="ECO:0000259" key="9">
    <source>
        <dbReference type="PROSITE" id="PS50075"/>
    </source>
</evidence>
<keyword evidence="7" id="KW-0045">Antibiotic biosynthesis</keyword>
<dbReference type="GO" id="GO:0043041">
    <property type="term" value="P:amino acid activation for nonribosomal peptide biosynthetic process"/>
    <property type="evidence" value="ECO:0007669"/>
    <property type="project" value="TreeGrafter"/>
</dbReference>
<organism evidence="10 11">
    <name type="scientific">Paenibacillus silvae</name>
    <dbReference type="NCBI Taxonomy" id="1325358"/>
    <lineage>
        <taxon>Bacteria</taxon>
        <taxon>Bacillati</taxon>
        <taxon>Bacillota</taxon>
        <taxon>Bacilli</taxon>
        <taxon>Bacillales</taxon>
        <taxon>Paenibacillaceae</taxon>
        <taxon>Paenibacillus</taxon>
    </lineage>
</organism>
<dbReference type="PANTHER" id="PTHR45527:SF1">
    <property type="entry name" value="FATTY ACID SYNTHASE"/>
    <property type="match status" value="1"/>
</dbReference>
<keyword evidence="8" id="KW-0511">Multifunctional enzyme</keyword>
<keyword evidence="6" id="KW-0677">Repeat</keyword>
<dbReference type="InterPro" id="IPR045851">
    <property type="entry name" value="AMP-bd_C_sf"/>
</dbReference>
<dbReference type="Gene3D" id="2.30.38.10">
    <property type="entry name" value="Luciferase, Domain 3"/>
    <property type="match status" value="1"/>
</dbReference>
<accession>A0A2W6NKH5</accession>
<evidence type="ECO:0000256" key="3">
    <source>
        <dbReference type="ARBA" id="ARBA00022450"/>
    </source>
</evidence>
<dbReference type="GO" id="GO:0044550">
    <property type="term" value="P:secondary metabolite biosynthetic process"/>
    <property type="evidence" value="ECO:0007669"/>
    <property type="project" value="UniProtKB-ARBA"/>
</dbReference>
<dbReference type="Pfam" id="PF13193">
    <property type="entry name" value="AMP-binding_C"/>
    <property type="match status" value="1"/>
</dbReference>
<reference evidence="10 11" key="1">
    <citation type="submission" date="2018-06" db="EMBL/GenBank/DDBJ databases">
        <title>Isolation of heavy metals resistant Paenibacillus silvae NC2 from Gold-Copper mine in ZiJin, China.</title>
        <authorList>
            <person name="Xu J."/>
            <person name="Mazhar H.S."/>
            <person name="Rensing C."/>
        </authorList>
    </citation>
    <scope>NUCLEOTIDE SEQUENCE [LARGE SCALE GENOMIC DNA]</scope>
    <source>
        <strain evidence="10 11">NC2</strain>
    </source>
</reference>
<dbReference type="PROSITE" id="PS50075">
    <property type="entry name" value="CARRIER"/>
    <property type="match status" value="1"/>
</dbReference>
<dbReference type="RefSeq" id="WP_111269758.1">
    <property type="nucleotide sequence ID" value="NZ_QKWW01000022.1"/>
</dbReference>
<evidence type="ECO:0000256" key="4">
    <source>
        <dbReference type="ARBA" id="ARBA00022553"/>
    </source>
</evidence>
<dbReference type="GO" id="GO:0016874">
    <property type="term" value="F:ligase activity"/>
    <property type="evidence" value="ECO:0007669"/>
    <property type="project" value="UniProtKB-KW"/>
</dbReference>
<dbReference type="InterPro" id="IPR009081">
    <property type="entry name" value="PP-bd_ACP"/>
</dbReference>
<keyword evidence="5" id="KW-0436">Ligase</keyword>
<dbReference type="Pfam" id="PF00668">
    <property type="entry name" value="Condensation"/>
    <property type="match status" value="2"/>
</dbReference>
<dbReference type="GO" id="GO:0031177">
    <property type="term" value="F:phosphopantetheine binding"/>
    <property type="evidence" value="ECO:0007669"/>
    <property type="project" value="TreeGrafter"/>
</dbReference>
<dbReference type="NCBIfam" id="TIGR01733">
    <property type="entry name" value="AA-adenyl-dom"/>
    <property type="match status" value="1"/>
</dbReference>
<dbReference type="InterPro" id="IPR010071">
    <property type="entry name" value="AA_adenyl_dom"/>
</dbReference>
<dbReference type="FunFam" id="3.30.300.30:FF:000010">
    <property type="entry name" value="Enterobactin synthetase component F"/>
    <property type="match status" value="1"/>
</dbReference>
<dbReference type="InterPro" id="IPR025110">
    <property type="entry name" value="AMP-bd_C"/>
</dbReference>
<dbReference type="Gene3D" id="3.30.559.10">
    <property type="entry name" value="Chloramphenicol acetyltransferase-like domain"/>
    <property type="match status" value="2"/>
</dbReference>
<dbReference type="Proteomes" id="UP000249204">
    <property type="component" value="Unassembled WGS sequence"/>
</dbReference>